<dbReference type="InterPro" id="IPR002559">
    <property type="entry name" value="Transposase_11"/>
</dbReference>
<dbReference type="GO" id="GO:0003677">
    <property type="term" value="F:DNA binding"/>
    <property type="evidence" value="ECO:0007669"/>
    <property type="project" value="InterPro"/>
</dbReference>
<proteinExistence type="predicted"/>
<dbReference type="Proteomes" id="UP000056925">
    <property type="component" value="Chromosome"/>
</dbReference>
<organism evidence="2 3">
    <name type="scientific">Methanosarcina thermophila CHTI-55</name>
    <dbReference type="NCBI Taxonomy" id="1434121"/>
    <lineage>
        <taxon>Archaea</taxon>
        <taxon>Methanobacteriati</taxon>
        <taxon>Methanobacteriota</taxon>
        <taxon>Stenosarchaea group</taxon>
        <taxon>Methanomicrobia</taxon>
        <taxon>Methanosarcinales</taxon>
        <taxon>Methanosarcinaceae</taxon>
        <taxon>Methanosarcina</taxon>
    </lineage>
</organism>
<name>A0A0E3NH15_METTE</name>
<feature type="domain" description="Transposase IS4-like" evidence="1">
    <location>
        <begin position="113"/>
        <end position="281"/>
    </location>
</feature>
<reference evidence="2 3" key="1">
    <citation type="submission" date="2014-07" db="EMBL/GenBank/DDBJ databases">
        <title>Methanogenic archaea and the global carbon cycle.</title>
        <authorList>
            <person name="Henriksen J.R."/>
            <person name="Luke J."/>
            <person name="Reinhart S."/>
            <person name="Benedict M.N."/>
            <person name="Youngblut N.D."/>
            <person name="Metcalf M.E."/>
            <person name="Whitaker R.J."/>
            <person name="Metcalf W.W."/>
        </authorList>
    </citation>
    <scope>NUCLEOTIDE SEQUENCE [LARGE SCALE GENOMIC DNA]</scope>
    <source>
        <strain evidence="2 3">CHTI-55</strain>
    </source>
</reference>
<dbReference type="AlphaFoldDB" id="A0A0E3NH15"/>
<dbReference type="PANTHER" id="PTHR34631">
    <property type="match status" value="1"/>
</dbReference>
<dbReference type="GO" id="GO:0006313">
    <property type="term" value="P:DNA transposition"/>
    <property type="evidence" value="ECO:0007669"/>
    <property type="project" value="InterPro"/>
</dbReference>
<dbReference type="Pfam" id="PF01609">
    <property type="entry name" value="DDE_Tnp_1"/>
    <property type="match status" value="1"/>
</dbReference>
<accession>A0A0E3NH15</accession>
<evidence type="ECO:0000313" key="3">
    <source>
        <dbReference type="Proteomes" id="UP000056925"/>
    </source>
</evidence>
<evidence type="ECO:0000313" key="2">
    <source>
        <dbReference type="EMBL" id="AKB16160.1"/>
    </source>
</evidence>
<dbReference type="InterPro" id="IPR053172">
    <property type="entry name" value="Tn903_transposase"/>
</dbReference>
<dbReference type="KEGG" id="mthe:MSTHC_1842"/>
<dbReference type="GO" id="GO:0004803">
    <property type="term" value="F:transposase activity"/>
    <property type="evidence" value="ECO:0007669"/>
    <property type="project" value="InterPro"/>
</dbReference>
<dbReference type="InterPro" id="IPR053520">
    <property type="entry name" value="Transposase_Tn903"/>
</dbReference>
<sequence length="345" mass="40537">MSSNKYIKFIDLSLKTVQSSRLNLYSCKYSKRVYTQHQLLVLVLLKEYISTDYRDFVELVDLMNSIKEKLDLDKVPHYTTLQKFVSRIPSSLFNLILSKTLKLFYSHGEKVLITAIDATGFTSSYASHYYSKRTGKLRRSFLKTSISVDTIKKVILGWKISQKTDHDVKHAKTLIRQSNKSRKSQCYVMDKGYDSEEIHTLIREEIKADSIVPLRERKRKRINGKYRKQLNKDFDKIKYNRRNIVETIISVVKRKFGETLRARKVRNQVKEVKVKLIVYNINKKVIQLLWIKLRISTEPKNKFLKSFEVPGFEIGISSRVTKNSKCSIEFTVDFYTTLHSFSMNI</sequence>
<protein>
    <recommendedName>
        <fullName evidence="1">Transposase IS4-like domain-containing protein</fullName>
    </recommendedName>
</protein>
<evidence type="ECO:0000259" key="1">
    <source>
        <dbReference type="Pfam" id="PF01609"/>
    </source>
</evidence>
<dbReference type="PANTHER" id="PTHR34631:SF3">
    <property type="entry name" value="ISSOD12 TRANSPOSASE TNPA_ISSOD12"/>
    <property type="match status" value="1"/>
</dbReference>
<gene>
    <name evidence="2" type="ORF">MSTHC_1842</name>
</gene>
<dbReference type="PATRIC" id="fig|1434121.4.peg.2254"/>
<dbReference type="EMBL" id="CP009502">
    <property type="protein sequence ID" value="AKB16160.1"/>
    <property type="molecule type" value="Genomic_DNA"/>
</dbReference>
<dbReference type="NCBIfam" id="NF033579">
    <property type="entry name" value="transpos_IS5_2"/>
    <property type="match status" value="1"/>
</dbReference>
<dbReference type="HOGENOM" id="CLU_056491_0_0_2"/>